<organism evidence="1 2">
    <name type="scientific">Candidatus Obscuribacter phosphatis</name>
    <dbReference type="NCBI Taxonomy" id="1906157"/>
    <lineage>
        <taxon>Bacteria</taxon>
        <taxon>Bacillati</taxon>
        <taxon>Candidatus Melainabacteria</taxon>
        <taxon>Candidatus Obscuribacterales</taxon>
        <taxon>Candidatus Obscuribacteraceae</taxon>
        <taxon>Candidatus Obscuribacter</taxon>
    </lineage>
</organism>
<name>A0A8J7TK61_9BACT</name>
<reference evidence="1" key="1">
    <citation type="submission" date="2021-02" db="EMBL/GenBank/DDBJ databases">
        <title>Genome-Resolved Metagenomics of a Microbial Community Performing Photosynthetic Biological Nutrient Removal.</title>
        <authorList>
            <person name="Mcdaniel E.A."/>
        </authorList>
    </citation>
    <scope>NUCLEOTIDE SEQUENCE</scope>
    <source>
        <strain evidence="1">UWPOB_OBS1</strain>
    </source>
</reference>
<proteinExistence type="predicted"/>
<protein>
    <submittedName>
        <fullName evidence="1">Uncharacterized protein</fullName>
    </submittedName>
</protein>
<dbReference type="Proteomes" id="UP000664277">
    <property type="component" value="Unassembled WGS sequence"/>
</dbReference>
<dbReference type="AlphaFoldDB" id="A0A8J7TK61"/>
<sequence length="181" mass="20033">MDKISLILDEQKAHKLIERLGRLREAFPDAKIERAIQLLSESLKGDIKADEVSKAQGEKLNKRLRLGQLCLASGMISLEQLAEAMALQNKSDIPLGEILLAKQWISQEELDGLLIAQDLITGEEECTDQEGLSLLALGLITEEAIAIGLLEKRISGNSLKEVLARRGWLQSEIFEAVFSND</sequence>
<comment type="caution">
    <text evidence="1">The sequence shown here is derived from an EMBL/GenBank/DDBJ whole genome shotgun (WGS) entry which is preliminary data.</text>
</comment>
<dbReference type="InterPro" id="IPR037257">
    <property type="entry name" value="T2SS_E_N_sf"/>
</dbReference>
<accession>A0A8J7TK61</accession>
<dbReference type="EMBL" id="JAFLCK010000004">
    <property type="protein sequence ID" value="MBN8659530.1"/>
    <property type="molecule type" value="Genomic_DNA"/>
</dbReference>
<evidence type="ECO:0000313" key="1">
    <source>
        <dbReference type="EMBL" id="MBN8659530.1"/>
    </source>
</evidence>
<gene>
    <name evidence="1" type="ORF">J0M35_04155</name>
</gene>
<evidence type="ECO:0000313" key="2">
    <source>
        <dbReference type="Proteomes" id="UP000664277"/>
    </source>
</evidence>
<dbReference type="SUPFAM" id="SSF160246">
    <property type="entry name" value="EspE N-terminal domain-like"/>
    <property type="match status" value="1"/>
</dbReference>